<dbReference type="GO" id="GO:0015171">
    <property type="term" value="F:amino acid transmembrane transporter activity"/>
    <property type="evidence" value="ECO:0007669"/>
    <property type="project" value="TreeGrafter"/>
</dbReference>
<dbReference type="Proteomes" id="UP001150830">
    <property type="component" value="Unassembled WGS sequence"/>
</dbReference>
<dbReference type="InterPro" id="IPR001123">
    <property type="entry name" value="LeuE-type"/>
</dbReference>
<dbReference type="AlphaFoldDB" id="A0A9X3ELS6"/>
<evidence type="ECO:0000313" key="7">
    <source>
        <dbReference type="EMBL" id="MCY0966706.1"/>
    </source>
</evidence>
<comment type="subcellular location">
    <subcellularLocation>
        <location evidence="1">Cell membrane</location>
        <topology evidence="1">Multi-pass membrane protein</topology>
    </subcellularLocation>
</comment>
<evidence type="ECO:0000256" key="2">
    <source>
        <dbReference type="ARBA" id="ARBA00022475"/>
    </source>
</evidence>
<keyword evidence="5 6" id="KW-0472">Membrane</keyword>
<evidence type="ECO:0000256" key="1">
    <source>
        <dbReference type="ARBA" id="ARBA00004651"/>
    </source>
</evidence>
<evidence type="ECO:0000256" key="6">
    <source>
        <dbReference type="SAM" id="Phobius"/>
    </source>
</evidence>
<feature type="transmembrane region" description="Helical" evidence="6">
    <location>
        <begin position="115"/>
        <end position="136"/>
    </location>
</feature>
<comment type="caution">
    <text evidence="7">The sequence shown here is derived from an EMBL/GenBank/DDBJ whole genome shotgun (WGS) entry which is preliminary data.</text>
</comment>
<accession>A0A9X3ELS6</accession>
<proteinExistence type="predicted"/>
<evidence type="ECO:0000313" key="8">
    <source>
        <dbReference type="Proteomes" id="UP001150830"/>
    </source>
</evidence>
<evidence type="ECO:0000256" key="5">
    <source>
        <dbReference type="ARBA" id="ARBA00023136"/>
    </source>
</evidence>
<dbReference type="GO" id="GO:0005886">
    <property type="term" value="C:plasma membrane"/>
    <property type="evidence" value="ECO:0007669"/>
    <property type="project" value="UniProtKB-SubCell"/>
</dbReference>
<keyword evidence="8" id="KW-1185">Reference proteome</keyword>
<reference evidence="7" key="1">
    <citation type="submission" date="2022-11" db="EMBL/GenBank/DDBJ databases">
        <title>Parathalassolutuus dongxingensis gen. nov., sp. nov., a novel member of family Oceanospirillaceae isolated from a coastal shrimp pond in Guangxi, China.</title>
        <authorList>
            <person name="Chen H."/>
        </authorList>
    </citation>
    <scope>NUCLEOTIDE SEQUENCE</scope>
    <source>
        <strain evidence="7">G-43</strain>
    </source>
</reference>
<dbReference type="EMBL" id="JAPNOA010000056">
    <property type="protein sequence ID" value="MCY0966706.1"/>
    <property type="molecule type" value="Genomic_DNA"/>
</dbReference>
<protein>
    <submittedName>
        <fullName evidence="7">LysE family translocator</fullName>
    </submittedName>
</protein>
<gene>
    <name evidence="7" type="ORF">OUO13_16100</name>
</gene>
<evidence type="ECO:0000256" key="3">
    <source>
        <dbReference type="ARBA" id="ARBA00022692"/>
    </source>
</evidence>
<keyword evidence="3 6" id="KW-0812">Transmembrane</keyword>
<evidence type="ECO:0000256" key="4">
    <source>
        <dbReference type="ARBA" id="ARBA00022989"/>
    </source>
</evidence>
<organism evidence="7 8">
    <name type="scientific">Parathalassolituus penaei</name>
    <dbReference type="NCBI Taxonomy" id="2997323"/>
    <lineage>
        <taxon>Bacteria</taxon>
        <taxon>Pseudomonadati</taxon>
        <taxon>Pseudomonadota</taxon>
        <taxon>Gammaproteobacteria</taxon>
        <taxon>Oceanospirillales</taxon>
        <taxon>Oceanospirillaceae</taxon>
        <taxon>Parathalassolituus</taxon>
    </lineage>
</organism>
<dbReference type="RefSeq" id="WP_283174905.1">
    <property type="nucleotide sequence ID" value="NZ_JAPNOA010000056.1"/>
</dbReference>
<feature type="transmembrane region" description="Helical" evidence="6">
    <location>
        <begin position="185"/>
        <end position="203"/>
    </location>
</feature>
<feature type="transmembrane region" description="Helical" evidence="6">
    <location>
        <begin position="41"/>
        <end position="65"/>
    </location>
</feature>
<feature type="transmembrane region" description="Helical" evidence="6">
    <location>
        <begin position="71"/>
        <end position="89"/>
    </location>
</feature>
<keyword evidence="2" id="KW-1003">Cell membrane</keyword>
<dbReference type="PANTHER" id="PTHR30086">
    <property type="entry name" value="ARGININE EXPORTER PROTEIN ARGO"/>
    <property type="match status" value="1"/>
</dbReference>
<dbReference type="Pfam" id="PF01810">
    <property type="entry name" value="LysE"/>
    <property type="match status" value="1"/>
</dbReference>
<keyword evidence="4 6" id="KW-1133">Transmembrane helix</keyword>
<dbReference type="PIRSF" id="PIRSF006324">
    <property type="entry name" value="LeuE"/>
    <property type="match status" value="1"/>
</dbReference>
<dbReference type="PANTHER" id="PTHR30086:SF20">
    <property type="entry name" value="ARGININE EXPORTER PROTEIN ARGO-RELATED"/>
    <property type="match status" value="1"/>
</dbReference>
<feature type="transmembrane region" description="Helical" evidence="6">
    <location>
        <begin position="6"/>
        <end position="29"/>
    </location>
</feature>
<feature type="transmembrane region" description="Helical" evidence="6">
    <location>
        <begin position="148"/>
        <end position="173"/>
    </location>
</feature>
<name>A0A9X3ELS6_9GAMM</name>
<sequence>MVVPESIGLFALTSLALALAPGPDNLFVVAQSAMAGRRSGWAITLGLCTGLLVHTSLVVVGVAALIQASHIAFTTLKVAGALYLLWLAVNSWRAGHTGAGFTQSERFGRLYRRGILMNITNPKVTIFFLAFLPQFVDVEAGSVASQTLVLGAVFILVSLLTFGLLAVLAGRLHDRFVHNPDVQKGLNRVAALVFVGLAANLLAGEVNS</sequence>